<dbReference type="Proteomes" id="UP000657385">
    <property type="component" value="Unassembled WGS sequence"/>
</dbReference>
<accession>A0A931B9G5</accession>
<dbReference type="AlphaFoldDB" id="A0A931B9G5"/>
<evidence type="ECO:0000313" key="2">
    <source>
        <dbReference type="EMBL" id="MBF9072188.1"/>
    </source>
</evidence>
<dbReference type="EMBL" id="JADPRT010000019">
    <property type="protein sequence ID" value="MBF9072999.1"/>
    <property type="molecule type" value="Genomic_DNA"/>
</dbReference>
<comment type="caution">
    <text evidence="3">The sequence shown here is derived from an EMBL/GenBank/DDBJ whole genome shotgun (WGS) entry which is preliminary data.</text>
</comment>
<gene>
    <name evidence="2" type="ORF">I2501_29595</name>
    <name evidence="3" type="ORF">I2501_33785</name>
</gene>
<reference evidence="3" key="1">
    <citation type="submission" date="2020-11" db="EMBL/GenBank/DDBJ databases">
        <title>Isolation and identification of active actinomycetes.</title>
        <authorList>
            <person name="Yu B."/>
        </authorList>
    </citation>
    <scope>NUCLEOTIDE SEQUENCE</scope>
    <source>
        <strain evidence="3">NEAU-YB345</strain>
    </source>
</reference>
<evidence type="ECO:0000313" key="3">
    <source>
        <dbReference type="EMBL" id="MBF9072999.1"/>
    </source>
</evidence>
<feature type="region of interest" description="Disordered" evidence="1">
    <location>
        <begin position="1"/>
        <end position="30"/>
    </location>
</feature>
<evidence type="ECO:0000313" key="4">
    <source>
        <dbReference type="Proteomes" id="UP000657385"/>
    </source>
</evidence>
<organism evidence="3 4">
    <name type="scientific">Streptacidiphilus fuscans</name>
    <dbReference type="NCBI Taxonomy" id="2789292"/>
    <lineage>
        <taxon>Bacteria</taxon>
        <taxon>Bacillati</taxon>
        <taxon>Actinomycetota</taxon>
        <taxon>Actinomycetes</taxon>
        <taxon>Kitasatosporales</taxon>
        <taxon>Streptomycetaceae</taxon>
        <taxon>Streptacidiphilus</taxon>
    </lineage>
</organism>
<protein>
    <submittedName>
        <fullName evidence="3">Uncharacterized protein</fullName>
    </submittedName>
</protein>
<dbReference type="RefSeq" id="WP_196197357.1">
    <property type="nucleotide sequence ID" value="NZ_JADPRT010000015.1"/>
</dbReference>
<dbReference type="EMBL" id="JADPRT010000015">
    <property type="protein sequence ID" value="MBF9072188.1"/>
    <property type="molecule type" value="Genomic_DNA"/>
</dbReference>
<name>A0A931B9G5_9ACTN</name>
<keyword evidence="4" id="KW-1185">Reference proteome</keyword>
<sequence length="64" mass="6668">MATAHVDPRPRVRPDRPVVARGATKAERRPRNPIAACARGVGIVATTALSVVLLGRDGIPDASS</sequence>
<evidence type="ECO:0000256" key="1">
    <source>
        <dbReference type="SAM" id="MobiDB-lite"/>
    </source>
</evidence>
<proteinExistence type="predicted"/>